<evidence type="ECO:0000256" key="1">
    <source>
        <dbReference type="ARBA" id="ARBA00005254"/>
    </source>
</evidence>
<dbReference type="PANTHER" id="PTHR42964:SF1">
    <property type="entry name" value="POLYKETIDE BIOSYNTHESIS ENOYL-COA HYDRATASE PKSH-RELATED"/>
    <property type="match status" value="1"/>
</dbReference>
<evidence type="ECO:0000313" key="2">
    <source>
        <dbReference type="EMBL" id="VAW26547.1"/>
    </source>
</evidence>
<name>A0A3B0UMZ8_9ZZZZ</name>
<dbReference type="InterPro" id="IPR001753">
    <property type="entry name" value="Enoyl-CoA_hydra/iso"/>
</dbReference>
<dbReference type="CDD" id="cd06558">
    <property type="entry name" value="crotonase-like"/>
    <property type="match status" value="1"/>
</dbReference>
<accession>A0A3B0UMZ8</accession>
<dbReference type="EC" id="4.2.1.18" evidence="2"/>
<proteinExistence type="inferred from homology"/>
<dbReference type="PANTHER" id="PTHR42964">
    <property type="entry name" value="ENOYL-COA HYDRATASE"/>
    <property type="match status" value="1"/>
</dbReference>
<dbReference type="SUPFAM" id="SSF52096">
    <property type="entry name" value="ClpP/crotonase"/>
    <property type="match status" value="1"/>
</dbReference>
<comment type="similarity">
    <text evidence="1">Belongs to the enoyl-CoA hydratase/isomerase family.</text>
</comment>
<sequence>MKTYKTILINQKNRIREIVLNRPEVHNAMNELMIHELTEIFREINNDATEDLPGLIILRGNGKSFCAGADLNYMKGIAAFGFEENVEDGKRLAALFRVVYACPVPTMAVVHGAAFGGANGLLAACDMVVATENTRFAFSEVKLGISPSTIGPFVIKRIGEYGARELMLTGKRFDGKEAEKWHLVNHAVPAEQLEKKVQALKDEIMTAAPLAVRETKKLITQIVQTQNMNKNIEFTAQLIARLRAADEGQEGMAAFLEKRKPNWITGRKLKK</sequence>
<organism evidence="2">
    <name type="scientific">hydrothermal vent metagenome</name>
    <dbReference type="NCBI Taxonomy" id="652676"/>
    <lineage>
        <taxon>unclassified sequences</taxon>
        <taxon>metagenomes</taxon>
        <taxon>ecological metagenomes</taxon>
    </lineage>
</organism>
<dbReference type="InterPro" id="IPR014748">
    <property type="entry name" value="Enoyl-CoA_hydra_C"/>
</dbReference>
<dbReference type="Gene3D" id="3.90.226.10">
    <property type="entry name" value="2-enoyl-CoA Hydratase, Chain A, domain 1"/>
    <property type="match status" value="1"/>
</dbReference>
<dbReference type="Gene3D" id="1.10.12.10">
    <property type="entry name" value="Lyase 2-enoyl-coa Hydratase, Chain A, domain 2"/>
    <property type="match status" value="1"/>
</dbReference>
<dbReference type="AlphaFoldDB" id="A0A3B0UMZ8"/>
<dbReference type="InterPro" id="IPR051683">
    <property type="entry name" value="Enoyl-CoA_Hydratase/Isomerase"/>
</dbReference>
<dbReference type="Pfam" id="PF00378">
    <property type="entry name" value="ECH_1"/>
    <property type="match status" value="1"/>
</dbReference>
<reference evidence="2" key="1">
    <citation type="submission" date="2018-06" db="EMBL/GenBank/DDBJ databases">
        <authorList>
            <person name="Zhirakovskaya E."/>
        </authorList>
    </citation>
    <scope>NUCLEOTIDE SEQUENCE</scope>
</reference>
<keyword evidence="2" id="KW-0456">Lyase</keyword>
<dbReference type="GO" id="GO:0004490">
    <property type="term" value="F:methylglutaconyl-CoA hydratase activity"/>
    <property type="evidence" value="ECO:0007669"/>
    <property type="project" value="UniProtKB-EC"/>
</dbReference>
<gene>
    <name evidence="2" type="ORF">MNBD_BACTEROID07-257</name>
</gene>
<dbReference type="EMBL" id="UOET01000040">
    <property type="protein sequence ID" value="VAW26547.1"/>
    <property type="molecule type" value="Genomic_DNA"/>
</dbReference>
<protein>
    <submittedName>
        <fullName evidence="2">Methylglutaconyl-CoA hydratase</fullName>
        <ecNumber evidence="2">4.2.1.18</ecNumber>
    </submittedName>
</protein>
<dbReference type="InterPro" id="IPR029045">
    <property type="entry name" value="ClpP/crotonase-like_dom_sf"/>
</dbReference>